<dbReference type="EMBL" id="JYIX01000012">
    <property type="protein sequence ID" value="KJL37251.1"/>
    <property type="molecule type" value="Genomic_DNA"/>
</dbReference>
<gene>
    <name evidence="3" type="ORF">RS86_00082</name>
</gene>
<name>A0A0F0M0U8_9MICO</name>
<keyword evidence="3" id="KW-0808">Transferase</keyword>
<keyword evidence="1" id="KW-1133">Transmembrane helix</keyword>
<dbReference type="GO" id="GO:0016747">
    <property type="term" value="F:acyltransferase activity, transferring groups other than amino-acyl groups"/>
    <property type="evidence" value="ECO:0007669"/>
    <property type="project" value="InterPro"/>
</dbReference>
<feature type="transmembrane region" description="Helical" evidence="1">
    <location>
        <begin position="292"/>
        <end position="310"/>
    </location>
</feature>
<keyword evidence="3" id="KW-0012">Acyltransferase</keyword>
<sequence>MIVVAYHVVLGSAWGDAYLAALAGARDSPTPVRLLADTPIRYLLMGPEAVVVFFVLSGFVLVFPMLQGRGLDLWSYYPRRVLRLWLPSAGAMAFAIIVILLGHQKPETAPSEWARAFSFSTLSPSQIVDSFFLITGSTQVNNPLWSLRWELLFSLMLPVAFLAVARIARGHWYWLIACGAVTAVGTVLGVQALIYGPMFLAGCVAAVMRSQGAAPRGKAAPWILVLAGVLALGLPDVVRVGLPDLVPGGARGALQGFVAIGAALVVLGLSAPSGLARLLGTAPFRFLGRISFSLYLVHMPILLQALQLAPGTPHRALLISVPVAVLVAWLFARFVEEPSARLARTVGRSASERVRAISRPSAEVQDR</sequence>
<dbReference type="STRING" id="582680.RS86_00082"/>
<evidence type="ECO:0000256" key="1">
    <source>
        <dbReference type="SAM" id="Phobius"/>
    </source>
</evidence>
<evidence type="ECO:0000259" key="2">
    <source>
        <dbReference type="Pfam" id="PF01757"/>
    </source>
</evidence>
<feature type="transmembrane region" description="Helical" evidence="1">
    <location>
        <begin position="219"/>
        <end position="238"/>
    </location>
</feature>
<feature type="transmembrane region" description="Helical" evidence="1">
    <location>
        <begin position="84"/>
        <end position="101"/>
    </location>
</feature>
<dbReference type="PATRIC" id="fig|582680.6.peg.84"/>
<dbReference type="Pfam" id="PF01757">
    <property type="entry name" value="Acyl_transf_3"/>
    <property type="match status" value="1"/>
</dbReference>
<dbReference type="Proteomes" id="UP000033740">
    <property type="component" value="Unassembled WGS sequence"/>
</dbReference>
<feature type="transmembrane region" description="Helical" evidence="1">
    <location>
        <begin position="316"/>
        <end position="335"/>
    </location>
</feature>
<dbReference type="InterPro" id="IPR050879">
    <property type="entry name" value="Acyltransferase_3"/>
</dbReference>
<feature type="transmembrane region" description="Helical" evidence="1">
    <location>
        <begin position="258"/>
        <end position="280"/>
    </location>
</feature>
<dbReference type="GO" id="GO:0009103">
    <property type="term" value="P:lipopolysaccharide biosynthetic process"/>
    <property type="evidence" value="ECO:0007669"/>
    <property type="project" value="TreeGrafter"/>
</dbReference>
<dbReference type="AlphaFoldDB" id="A0A0F0M0U8"/>
<keyword evidence="1" id="KW-0472">Membrane</keyword>
<evidence type="ECO:0000313" key="3">
    <source>
        <dbReference type="EMBL" id="KJL37251.1"/>
    </source>
</evidence>
<dbReference type="PANTHER" id="PTHR23028:SF53">
    <property type="entry name" value="ACYL_TRANSF_3 DOMAIN-CONTAINING PROTEIN"/>
    <property type="match status" value="1"/>
</dbReference>
<evidence type="ECO:0000313" key="4">
    <source>
        <dbReference type="Proteomes" id="UP000033740"/>
    </source>
</evidence>
<feature type="transmembrane region" description="Helical" evidence="1">
    <location>
        <begin position="174"/>
        <end position="207"/>
    </location>
</feature>
<proteinExistence type="predicted"/>
<comment type="caution">
    <text evidence="3">The sequence shown here is derived from an EMBL/GenBank/DDBJ whole genome shotgun (WGS) entry which is preliminary data.</text>
</comment>
<dbReference type="InterPro" id="IPR002656">
    <property type="entry name" value="Acyl_transf_3_dom"/>
</dbReference>
<accession>A0A0F0M0U8</accession>
<keyword evidence="1" id="KW-0812">Transmembrane</keyword>
<reference evidence="3 4" key="1">
    <citation type="submission" date="2015-02" db="EMBL/GenBank/DDBJ databases">
        <title>Draft genome sequences of ten Microbacterium spp. with emphasis on heavy metal contaminated environments.</title>
        <authorList>
            <person name="Corretto E."/>
        </authorList>
    </citation>
    <scope>NUCLEOTIDE SEQUENCE [LARGE SCALE GENOMIC DNA]</scope>
    <source>
        <strain evidence="3 4">ARN176</strain>
    </source>
</reference>
<organism evidence="3 4">
    <name type="scientific">Microbacterium azadirachtae</name>
    <dbReference type="NCBI Taxonomy" id="582680"/>
    <lineage>
        <taxon>Bacteria</taxon>
        <taxon>Bacillati</taxon>
        <taxon>Actinomycetota</taxon>
        <taxon>Actinomycetes</taxon>
        <taxon>Micrococcales</taxon>
        <taxon>Microbacteriaceae</taxon>
        <taxon>Microbacterium</taxon>
    </lineage>
</organism>
<feature type="transmembrane region" description="Helical" evidence="1">
    <location>
        <begin position="39"/>
        <end position="63"/>
    </location>
</feature>
<feature type="domain" description="Acyltransferase 3" evidence="2">
    <location>
        <begin position="2"/>
        <end position="333"/>
    </location>
</feature>
<keyword evidence="4" id="KW-1185">Reference proteome</keyword>
<dbReference type="GO" id="GO:0016020">
    <property type="term" value="C:membrane"/>
    <property type="evidence" value="ECO:0007669"/>
    <property type="project" value="TreeGrafter"/>
</dbReference>
<dbReference type="PANTHER" id="PTHR23028">
    <property type="entry name" value="ACETYLTRANSFERASE"/>
    <property type="match status" value="1"/>
</dbReference>
<protein>
    <submittedName>
        <fullName evidence="3">Acyltransferase family protein</fullName>
    </submittedName>
</protein>
<feature type="transmembrane region" description="Helical" evidence="1">
    <location>
        <begin position="147"/>
        <end position="168"/>
    </location>
</feature>